<reference evidence="3" key="1">
    <citation type="submission" date="2013-05" db="EMBL/GenBank/DDBJ databases">
        <authorList>
            <person name="Yim A.K.Y."/>
            <person name="Chan T.F."/>
            <person name="Ji K.M."/>
            <person name="Liu X.Y."/>
            <person name="Zhou J.W."/>
            <person name="Li R.Q."/>
            <person name="Yang K.Y."/>
            <person name="Li J."/>
            <person name="Li M."/>
            <person name="Law P.T.W."/>
            <person name="Wu Y.L."/>
            <person name="Cai Z.L."/>
            <person name="Qin H."/>
            <person name="Bao Y."/>
            <person name="Leung R.K.K."/>
            <person name="Ng P.K.S."/>
            <person name="Zou J."/>
            <person name="Zhong X.J."/>
            <person name="Ran P.X."/>
            <person name="Zhong N.S."/>
            <person name="Liu Z.G."/>
            <person name="Tsui S.K.W."/>
        </authorList>
    </citation>
    <scope>NUCLEOTIDE SEQUENCE</scope>
    <source>
        <strain evidence="3">Derf</strain>
        <tissue evidence="3">Whole organism</tissue>
    </source>
</reference>
<feature type="signal peptide" evidence="2">
    <location>
        <begin position="1"/>
        <end position="27"/>
    </location>
</feature>
<feature type="compositionally biased region" description="Polar residues" evidence="1">
    <location>
        <begin position="121"/>
        <end position="137"/>
    </location>
</feature>
<proteinExistence type="predicted"/>
<comment type="caution">
    <text evidence="3">The sequence shown here is derived from an EMBL/GenBank/DDBJ whole genome shotgun (WGS) entry which is preliminary data.</text>
</comment>
<accession>A0A922I1Q3</accession>
<sequence length="354" mass="40364">MKQMHSMVMATLIAVAIITLTTDHISADQFVRNKRGLSDFFKRFWNIRKKVNYMPYQQQSSIYPNSMNQDYVLPQASNYYPIYQLSQSGNQYGQYEPQMYGESSSVNNANQIDYQEYPLRQPTNNYYPSSSNQYQHQHQPDYQRGNPNNNGYQNSQAIQPDESVQKASYYYPNQGGQIGTSPYTFHANPSQANTFNSKPYGNQPGTLDVHQVLDQFIRSAGLSPHGDHENANKDRAYNDDQALSVKKLYSYPFYFSSSGDRPYTIRRQSMDEDEQPMDTVQRVVSKPAVKMEPVSSKKNQAVQTLTVNDVMADIVLDDERSFIAKNAAALQDFLANKRTPQNTSTSTSDAKVDN</sequence>
<dbReference type="Proteomes" id="UP000790347">
    <property type="component" value="Unassembled WGS sequence"/>
</dbReference>
<feature type="region of interest" description="Disordered" evidence="1">
    <location>
        <begin position="334"/>
        <end position="354"/>
    </location>
</feature>
<evidence type="ECO:0000256" key="2">
    <source>
        <dbReference type="SAM" id="SignalP"/>
    </source>
</evidence>
<dbReference type="EMBL" id="ASGP02000002">
    <property type="protein sequence ID" value="KAH9520882.1"/>
    <property type="molecule type" value="Genomic_DNA"/>
</dbReference>
<feature type="compositionally biased region" description="Polar residues" evidence="1">
    <location>
        <begin position="338"/>
        <end position="354"/>
    </location>
</feature>
<reference evidence="3" key="2">
    <citation type="journal article" date="2022" name="Res Sq">
        <title>Comparative Genomics Reveals Insights into the Divergent Evolution of Astigmatic Mites and Household Pest Adaptations.</title>
        <authorList>
            <person name="Xiong Q."/>
            <person name="Wan A.T.-Y."/>
            <person name="Liu X.-Y."/>
            <person name="Fung C.S.-H."/>
            <person name="Xiao X."/>
            <person name="Malainual N."/>
            <person name="Hou J."/>
            <person name="Wang L."/>
            <person name="Wang M."/>
            <person name="Yang K."/>
            <person name="Cui Y."/>
            <person name="Leung E."/>
            <person name="Nong W."/>
            <person name="Shin S.-K."/>
            <person name="Au S."/>
            <person name="Jeong K.Y."/>
            <person name="Chew F.T."/>
            <person name="Hui J."/>
            <person name="Leung T.F."/>
            <person name="Tungtrongchitr A."/>
            <person name="Zhong N."/>
            <person name="Liu Z."/>
            <person name="Tsui S."/>
        </authorList>
    </citation>
    <scope>NUCLEOTIDE SEQUENCE</scope>
    <source>
        <strain evidence="3">Derf</strain>
        <tissue evidence="3">Whole organism</tissue>
    </source>
</reference>
<keyword evidence="2" id="KW-0732">Signal</keyword>
<evidence type="ECO:0000256" key="1">
    <source>
        <dbReference type="SAM" id="MobiDB-lite"/>
    </source>
</evidence>
<dbReference type="AlphaFoldDB" id="A0A922I1Q3"/>
<name>A0A922I1Q3_DERFA</name>
<feature type="region of interest" description="Disordered" evidence="1">
    <location>
        <begin position="120"/>
        <end position="156"/>
    </location>
</feature>
<gene>
    <name evidence="3" type="ORF">DERF_004566</name>
</gene>
<evidence type="ECO:0000313" key="4">
    <source>
        <dbReference type="Proteomes" id="UP000790347"/>
    </source>
</evidence>
<keyword evidence="4" id="KW-1185">Reference proteome</keyword>
<evidence type="ECO:0000313" key="3">
    <source>
        <dbReference type="EMBL" id="KAH9520882.1"/>
    </source>
</evidence>
<feature type="chain" id="PRO_5037058379" evidence="2">
    <location>
        <begin position="28"/>
        <end position="354"/>
    </location>
</feature>
<protein>
    <submittedName>
        <fullName evidence="3">Uncharacterized protein</fullName>
    </submittedName>
</protein>
<feature type="compositionally biased region" description="Polar residues" evidence="1">
    <location>
        <begin position="145"/>
        <end position="156"/>
    </location>
</feature>
<organism evidence="3 4">
    <name type="scientific">Dermatophagoides farinae</name>
    <name type="common">American house dust mite</name>
    <dbReference type="NCBI Taxonomy" id="6954"/>
    <lineage>
        <taxon>Eukaryota</taxon>
        <taxon>Metazoa</taxon>
        <taxon>Ecdysozoa</taxon>
        <taxon>Arthropoda</taxon>
        <taxon>Chelicerata</taxon>
        <taxon>Arachnida</taxon>
        <taxon>Acari</taxon>
        <taxon>Acariformes</taxon>
        <taxon>Sarcoptiformes</taxon>
        <taxon>Astigmata</taxon>
        <taxon>Psoroptidia</taxon>
        <taxon>Analgoidea</taxon>
        <taxon>Pyroglyphidae</taxon>
        <taxon>Dermatophagoidinae</taxon>
        <taxon>Dermatophagoides</taxon>
    </lineage>
</organism>